<dbReference type="InterPro" id="IPR002872">
    <property type="entry name" value="Proline_DH_dom"/>
</dbReference>
<dbReference type="PIRSF" id="PIRSF000196">
    <property type="entry name" value="Pro_dehydrog"/>
    <property type="match status" value="1"/>
</dbReference>
<dbReference type="AlphaFoldDB" id="A0A0G2YFY2"/>
<evidence type="ECO:0000256" key="7">
    <source>
        <dbReference type="ARBA" id="ARBA00023002"/>
    </source>
</evidence>
<dbReference type="Gene3D" id="3.20.20.220">
    <property type="match status" value="1"/>
</dbReference>
<keyword evidence="8" id="KW-0642">Proline metabolism</keyword>
<dbReference type="GO" id="GO:0004657">
    <property type="term" value="F:proline dehydrogenase activity"/>
    <property type="evidence" value="ECO:0007669"/>
    <property type="project" value="UniProtKB-EC"/>
</dbReference>
<keyword evidence="4" id="KW-0285">Flavoprotein</keyword>
<dbReference type="PANTHER" id="PTHR13914">
    <property type="entry name" value="PROLINE OXIDASE"/>
    <property type="match status" value="1"/>
</dbReference>
<evidence type="ECO:0000256" key="8">
    <source>
        <dbReference type="ARBA" id="ARBA00023062"/>
    </source>
</evidence>
<comment type="cofactor">
    <cofactor evidence="1">
        <name>FAD</name>
        <dbReference type="ChEBI" id="CHEBI:57692"/>
    </cofactor>
</comment>
<evidence type="ECO:0000256" key="1">
    <source>
        <dbReference type="ARBA" id="ARBA00001974"/>
    </source>
</evidence>
<feature type="domain" description="Proline dehydrogenase" evidence="10">
    <location>
        <begin position="50"/>
        <end position="304"/>
    </location>
</feature>
<protein>
    <recommendedName>
        <fullName evidence="3">proline dehydrogenase</fullName>
        <ecNumber evidence="3">1.5.5.2</ecNumber>
    </recommendedName>
</protein>
<keyword evidence="6" id="KW-0274">FAD</keyword>
<dbReference type="Pfam" id="PF01619">
    <property type="entry name" value="Pro_dh"/>
    <property type="match status" value="1"/>
</dbReference>
<accession>A0A0G2YFY2</accession>
<keyword evidence="5" id="KW-0547">Nucleotide-binding</keyword>
<evidence type="ECO:0000256" key="6">
    <source>
        <dbReference type="ARBA" id="ARBA00022827"/>
    </source>
</evidence>
<reference evidence="11" key="1">
    <citation type="journal article" date="2015" name="Front. Microbiol.">
        <title>Identification of novel esterase-active enzymes from hot environments by use of the host bacterium Thermus thermophilus.</title>
        <authorList>
            <person name="Leis B."/>
            <person name="Angelov A."/>
            <person name="Mientus M."/>
            <person name="Li H."/>
            <person name="Pham V.T."/>
            <person name="Lauinger B."/>
            <person name="Bongen P."/>
            <person name="Pietruszka J."/>
            <person name="Goncalves L.G."/>
            <person name="Santos H."/>
            <person name="Liebl W."/>
        </authorList>
    </citation>
    <scope>NUCLEOTIDE SEQUENCE</scope>
</reference>
<evidence type="ECO:0000256" key="9">
    <source>
        <dbReference type="ARBA" id="ARBA00048779"/>
    </source>
</evidence>
<dbReference type="PANTHER" id="PTHR13914:SF0">
    <property type="entry name" value="PROLINE DEHYDROGENASE 1, MITOCHONDRIAL"/>
    <property type="match status" value="1"/>
</dbReference>
<evidence type="ECO:0000256" key="4">
    <source>
        <dbReference type="ARBA" id="ARBA00022630"/>
    </source>
</evidence>
<evidence type="ECO:0000313" key="11">
    <source>
        <dbReference type="EMBL" id="AKI85287.1"/>
    </source>
</evidence>
<dbReference type="InterPro" id="IPR008219">
    <property type="entry name" value="PRODH_bac_arc"/>
</dbReference>
<comment type="catalytic activity">
    <reaction evidence="9">
        <text>L-proline + a quinone = (S)-1-pyrroline-5-carboxylate + a quinol + H(+)</text>
        <dbReference type="Rhea" id="RHEA:23784"/>
        <dbReference type="ChEBI" id="CHEBI:15378"/>
        <dbReference type="ChEBI" id="CHEBI:17388"/>
        <dbReference type="ChEBI" id="CHEBI:24646"/>
        <dbReference type="ChEBI" id="CHEBI:60039"/>
        <dbReference type="ChEBI" id="CHEBI:132124"/>
        <dbReference type="EC" id="1.5.5.2"/>
    </reaction>
</comment>
<proteinExistence type="predicted"/>
<dbReference type="EMBL" id="KP892657">
    <property type="protein sequence ID" value="AKI85287.1"/>
    <property type="molecule type" value="Genomic_DNA"/>
</dbReference>
<keyword evidence="7 11" id="KW-0560">Oxidoreductase</keyword>
<dbReference type="SUPFAM" id="SSF51730">
    <property type="entry name" value="FAD-linked oxidoreductase"/>
    <property type="match status" value="1"/>
</dbReference>
<comment type="pathway">
    <text evidence="2">Amino-acid degradation; L-proline degradation into L-glutamate; L-glutamate from L-proline: step 1/2.</text>
</comment>
<evidence type="ECO:0000256" key="3">
    <source>
        <dbReference type="ARBA" id="ARBA00012695"/>
    </source>
</evidence>
<evidence type="ECO:0000259" key="10">
    <source>
        <dbReference type="Pfam" id="PF01619"/>
    </source>
</evidence>
<dbReference type="GO" id="GO:0010133">
    <property type="term" value="P:L-proline catabolic process to L-glutamate"/>
    <property type="evidence" value="ECO:0007669"/>
    <property type="project" value="UniProtKB-UniPathway"/>
</dbReference>
<sequence length="316" mass="35575">MGLSDAVNRVFRNGILHATTNPVVRRTVERYGMQLGAARFVAGESLDEAIQALRRLEDMGFKTNTTIFGEHVYDVATADGVADDYIRVIDRLKAEGLRTNIALKPTHLGLSVSQEVGFRNVRRVVEHGATVGTFIRMDMEDSPWVDGTLGIYRDLREAGLDNTGVVLQAYLYRSEVDLESLLPYAPNIRIVKGAYLEPPDIAYPSKADVDRAYIRLAERALSADGYTAIATHDKRIIEHVIDFTIANKIPRDRFEFQMLYGIATDLQLQLLRRGYTVLISTNHGTGWYPYLMRRLAERPANLLFFARNAVRLPLST</sequence>
<evidence type="ECO:0000256" key="5">
    <source>
        <dbReference type="ARBA" id="ARBA00022741"/>
    </source>
</evidence>
<name>A0A0G2YFY2_9ZZZZ</name>
<dbReference type="UniPathway" id="UPA00261">
    <property type="reaction ID" value="UER00373"/>
</dbReference>
<dbReference type="InterPro" id="IPR029041">
    <property type="entry name" value="FAD-linked_oxidoreductase-like"/>
</dbReference>
<evidence type="ECO:0000256" key="2">
    <source>
        <dbReference type="ARBA" id="ARBA00004739"/>
    </source>
</evidence>
<dbReference type="GO" id="GO:0000166">
    <property type="term" value="F:nucleotide binding"/>
    <property type="evidence" value="ECO:0007669"/>
    <property type="project" value="UniProtKB-KW"/>
</dbReference>
<dbReference type="EC" id="1.5.5.2" evidence="3"/>
<dbReference type="InterPro" id="IPR015659">
    <property type="entry name" value="Proline_oxidase"/>
</dbReference>
<organism evidence="11">
    <name type="scientific">uncultured organism</name>
    <dbReference type="NCBI Taxonomy" id="155900"/>
    <lineage>
        <taxon>unclassified sequences</taxon>
        <taxon>environmental samples</taxon>
    </lineage>
</organism>